<evidence type="ECO:0000259" key="14">
    <source>
        <dbReference type="PROSITE" id="PS51915"/>
    </source>
</evidence>
<evidence type="ECO:0000256" key="12">
    <source>
        <dbReference type="PROSITE-ProRule" id="PRU01263"/>
    </source>
</evidence>
<sequence>MNFIIVDNCRLCQINIGTIPFENDNILQEQICSFFNIQVNDLSDCLPKNICSTCRDKLDEIQSFVKDVQRVNENLIALALDQKKFDIKEESEDAFPSMLDHPCSDNENSDELKCSKCPATFADATDLKNHQISHDQPQGSQEDFRCPVCSKFYKRIRRLETHKRGHPEIYCASCDIVFDSTNERIGHLCILEKSEQNMLNEPSHCDICTQQFSDRQSYVAHLKNHGKYMCPRDGCCKILSSLKTLNKHSSVHDDKKHFLCGTCGKGFTTKKSLSCHEKLHLAVKQYRCKECNLSFSFRSNYRTHLRFYHEGFRFACTKCDKTFMTNISLERHEKMHTGKKDFKCEQCAAEFFSKKELKKHFRCHVGEKKHRCETCFQSFHDRFYLKIHQRKHTGERPYICDINSCGKSFMDNSKLSRHKKTMH</sequence>
<evidence type="ECO:0000259" key="13">
    <source>
        <dbReference type="PROSITE" id="PS50157"/>
    </source>
</evidence>
<keyword evidence="8" id="KW-0238">DNA-binding</keyword>
<dbReference type="PROSITE" id="PS00028">
    <property type="entry name" value="ZINC_FINGER_C2H2_1"/>
    <property type="match status" value="10"/>
</dbReference>
<evidence type="ECO:0000256" key="7">
    <source>
        <dbReference type="ARBA" id="ARBA00023015"/>
    </source>
</evidence>
<dbReference type="SMART" id="SM00355">
    <property type="entry name" value="ZnF_C2H2"/>
    <property type="match status" value="10"/>
</dbReference>
<evidence type="ECO:0000313" key="16">
    <source>
        <dbReference type="Proteomes" id="UP001152888"/>
    </source>
</evidence>
<feature type="binding site" evidence="12">
    <location>
        <position position="54"/>
    </location>
    <ligand>
        <name>Zn(2+)</name>
        <dbReference type="ChEBI" id="CHEBI:29105"/>
    </ligand>
</feature>
<feature type="domain" description="C2H2-type" evidence="13">
    <location>
        <begin position="228"/>
        <end position="257"/>
    </location>
</feature>
<evidence type="ECO:0000256" key="9">
    <source>
        <dbReference type="ARBA" id="ARBA00023163"/>
    </source>
</evidence>
<keyword evidence="6 12" id="KW-0862">Zinc</keyword>
<reference evidence="15" key="1">
    <citation type="submission" date="2022-03" db="EMBL/GenBank/DDBJ databases">
        <authorList>
            <person name="Sayadi A."/>
        </authorList>
    </citation>
    <scope>NUCLEOTIDE SEQUENCE</scope>
</reference>
<dbReference type="GO" id="GO:0001228">
    <property type="term" value="F:DNA-binding transcription activator activity, RNA polymerase II-specific"/>
    <property type="evidence" value="ECO:0007669"/>
    <property type="project" value="TreeGrafter"/>
</dbReference>
<evidence type="ECO:0000256" key="2">
    <source>
        <dbReference type="ARBA" id="ARBA00006991"/>
    </source>
</evidence>
<dbReference type="GO" id="GO:0000978">
    <property type="term" value="F:RNA polymerase II cis-regulatory region sequence-specific DNA binding"/>
    <property type="evidence" value="ECO:0007669"/>
    <property type="project" value="TreeGrafter"/>
</dbReference>
<feature type="domain" description="C2H2-type" evidence="13">
    <location>
        <begin position="112"/>
        <end position="139"/>
    </location>
</feature>
<dbReference type="InterPro" id="IPR013087">
    <property type="entry name" value="Znf_C2H2_type"/>
</dbReference>
<evidence type="ECO:0000256" key="6">
    <source>
        <dbReference type="ARBA" id="ARBA00022833"/>
    </source>
</evidence>
<keyword evidence="16" id="KW-1185">Reference proteome</keyword>
<evidence type="ECO:0000256" key="5">
    <source>
        <dbReference type="ARBA" id="ARBA00022771"/>
    </source>
</evidence>
<feature type="domain" description="C2H2-type" evidence="13">
    <location>
        <begin position="286"/>
        <end position="314"/>
    </location>
</feature>
<keyword evidence="4" id="KW-0677">Repeat</keyword>
<evidence type="ECO:0000256" key="10">
    <source>
        <dbReference type="ARBA" id="ARBA00023242"/>
    </source>
</evidence>
<feature type="domain" description="ZAD" evidence="14">
    <location>
        <begin position="7"/>
        <end position="78"/>
    </location>
</feature>
<evidence type="ECO:0000256" key="8">
    <source>
        <dbReference type="ARBA" id="ARBA00023125"/>
    </source>
</evidence>
<keyword evidence="7" id="KW-0805">Transcription regulation</keyword>
<dbReference type="EMBL" id="CAKOFQ010007063">
    <property type="protein sequence ID" value="CAH1989412.1"/>
    <property type="molecule type" value="Genomic_DNA"/>
</dbReference>
<dbReference type="FunFam" id="3.30.160.60:FF:002343">
    <property type="entry name" value="Zinc finger protein 33A"/>
    <property type="match status" value="1"/>
</dbReference>
<feature type="domain" description="C2H2-type" evidence="13">
    <location>
        <begin position="144"/>
        <end position="166"/>
    </location>
</feature>
<evidence type="ECO:0000256" key="3">
    <source>
        <dbReference type="ARBA" id="ARBA00022723"/>
    </source>
</evidence>
<dbReference type="PROSITE" id="PS50157">
    <property type="entry name" value="ZINC_FINGER_C2H2_2"/>
    <property type="match status" value="9"/>
</dbReference>
<dbReference type="PANTHER" id="PTHR24393:SF15">
    <property type="entry name" value="IP01243P-RELATED"/>
    <property type="match status" value="1"/>
</dbReference>
<comment type="subcellular location">
    <subcellularLocation>
        <location evidence="1">Nucleus</location>
    </subcellularLocation>
</comment>
<feature type="domain" description="C2H2-type" evidence="13">
    <location>
        <begin position="370"/>
        <end position="397"/>
    </location>
</feature>
<dbReference type="InterPro" id="IPR036236">
    <property type="entry name" value="Znf_C2H2_sf"/>
</dbReference>
<keyword evidence="9" id="KW-0804">Transcription</keyword>
<feature type="domain" description="C2H2-type" evidence="13">
    <location>
        <begin position="342"/>
        <end position="369"/>
    </location>
</feature>
<dbReference type="OrthoDB" id="8962942at2759"/>
<dbReference type="Proteomes" id="UP001152888">
    <property type="component" value="Unassembled WGS sequence"/>
</dbReference>
<organism evidence="15 16">
    <name type="scientific">Acanthoscelides obtectus</name>
    <name type="common">Bean weevil</name>
    <name type="synonym">Bruchus obtectus</name>
    <dbReference type="NCBI Taxonomy" id="200917"/>
    <lineage>
        <taxon>Eukaryota</taxon>
        <taxon>Metazoa</taxon>
        <taxon>Ecdysozoa</taxon>
        <taxon>Arthropoda</taxon>
        <taxon>Hexapoda</taxon>
        <taxon>Insecta</taxon>
        <taxon>Pterygota</taxon>
        <taxon>Neoptera</taxon>
        <taxon>Endopterygota</taxon>
        <taxon>Coleoptera</taxon>
        <taxon>Polyphaga</taxon>
        <taxon>Cucujiformia</taxon>
        <taxon>Chrysomeloidea</taxon>
        <taxon>Chrysomelidae</taxon>
        <taxon>Bruchinae</taxon>
        <taxon>Bruchini</taxon>
        <taxon>Acanthoscelides</taxon>
    </lineage>
</organism>
<dbReference type="PROSITE" id="PS51915">
    <property type="entry name" value="ZAD"/>
    <property type="match status" value="1"/>
</dbReference>
<dbReference type="Gene3D" id="3.30.160.60">
    <property type="entry name" value="Classic Zinc Finger"/>
    <property type="match status" value="6"/>
</dbReference>
<name>A0A9P0L836_ACAOB</name>
<dbReference type="SUPFAM" id="SSF57667">
    <property type="entry name" value="beta-beta-alpha zinc fingers"/>
    <property type="match status" value="4"/>
</dbReference>
<dbReference type="InterPro" id="IPR012934">
    <property type="entry name" value="Znf_AD"/>
</dbReference>
<evidence type="ECO:0000256" key="4">
    <source>
        <dbReference type="ARBA" id="ARBA00022737"/>
    </source>
</evidence>
<dbReference type="GO" id="GO:0008270">
    <property type="term" value="F:zinc ion binding"/>
    <property type="evidence" value="ECO:0007669"/>
    <property type="project" value="UniProtKB-UniRule"/>
</dbReference>
<evidence type="ECO:0000256" key="11">
    <source>
        <dbReference type="PROSITE-ProRule" id="PRU00042"/>
    </source>
</evidence>
<feature type="binding site" evidence="12">
    <location>
        <position position="9"/>
    </location>
    <ligand>
        <name>Zn(2+)</name>
        <dbReference type="ChEBI" id="CHEBI:29105"/>
    </ligand>
</feature>
<feature type="domain" description="C2H2-type" evidence="13">
    <location>
        <begin position="314"/>
        <end position="341"/>
    </location>
</feature>
<accession>A0A9P0L836</accession>
<comment type="caution">
    <text evidence="15">The sequence shown here is derived from an EMBL/GenBank/DDBJ whole genome shotgun (WGS) entry which is preliminary data.</text>
</comment>
<comment type="similarity">
    <text evidence="2">Belongs to the krueppel C2H2-type zinc-finger protein family.</text>
</comment>
<feature type="binding site" evidence="12">
    <location>
        <position position="51"/>
    </location>
    <ligand>
        <name>Zn(2+)</name>
        <dbReference type="ChEBI" id="CHEBI:29105"/>
    </ligand>
</feature>
<keyword evidence="10" id="KW-0539">Nucleus</keyword>
<dbReference type="SMART" id="SM00868">
    <property type="entry name" value="zf-AD"/>
    <property type="match status" value="1"/>
</dbReference>
<proteinExistence type="inferred from homology"/>
<evidence type="ECO:0000313" key="15">
    <source>
        <dbReference type="EMBL" id="CAH1989412.1"/>
    </source>
</evidence>
<dbReference type="SUPFAM" id="SSF57716">
    <property type="entry name" value="Glucocorticoid receptor-like (DNA-binding domain)"/>
    <property type="match status" value="1"/>
</dbReference>
<feature type="domain" description="C2H2-type" evidence="13">
    <location>
        <begin position="398"/>
        <end position="423"/>
    </location>
</feature>
<protein>
    <submittedName>
        <fullName evidence="15">Uncharacterized protein</fullName>
    </submittedName>
</protein>
<dbReference type="GO" id="GO:0005634">
    <property type="term" value="C:nucleus"/>
    <property type="evidence" value="ECO:0007669"/>
    <property type="project" value="UniProtKB-SubCell"/>
</dbReference>
<gene>
    <name evidence="15" type="ORF">ACAOBT_LOCUS19019</name>
</gene>
<dbReference type="PANTHER" id="PTHR24393">
    <property type="entry name" value="ZINC FINGER PROTEIN"/>
    <property type="match status" value="1"/>
</dbReference>
<dbReference type="Pfam" id="PF00096">
    <property type="entry name" value="zf-C2H2"/>
    <property type="match status" value="4"/>
</dbReference>
<dbReference type="AlphaFoldDB" id="A0A9P0L836"/>
<keyword evidence="3 12" id="KW-0479">Metal-binding</keyword>
<feature type="binding site" evidence="12">
    <location>
        <position position="12"/>
    </location>
    <ligand>
        <name>Zn(2+)</name>
        <dbReference type="ChEBI" id="CHEBI:29105"/>
    </ligand>
</feature>
<evidence type="ECO:0000256" key="1">
    <source>
        <dbReference type="ARBA" id="ARBA00004123"/>
    </source>
</evidence>
<feature type="domain" description="C2H2-type" evidence="13">
    <location>
        <begin position="258"/>
        <end position="285"/>
    </location>
</feature>
<keyword evidence="5 11" id="KW-0863">Zinc-finger</keyword>
<dbReference type="Pfam" id="PF07776">
    <property type="entry name" value="zf-AD"/>
    <property type="match status" value="1"/>
</dbReference>